<dbReference type="GO" id="GO:0005737">
    <property type="term" value="C:cytoplasm"/>
    <property type="evidence" value="ECO:0007669"/>
    <property type="project" value="TreeGrafter"/>
</dbReference>
<dbReference type="InterPro" id="IPR050452">
    <property type="entry name" value="Metacaspase"/>
</dbReference>
<comment type="caution">
    <text evidence="2">The sequence shown here is derived from an EMBL/GenBank/DDBJ whole genome shotgun (WGS) entry which is preliminary data.</text>
</comment>
<dbReference type="RefSeq" id="WP_203996557.1">
    <property type="nucleotide sequence ID" value="NZ_BOPG01000030.1"/>
</dbReference>
<proteinExistence type="predicted"/>
<dbReference type="InterPro" id="IPR011600">
    <property type="entry name" value="Pept_C14_caspase"/>
</dbReference>
<evidence type="ECO:0000313" key="3">
    <source>
        <dbReference type="Proteomes" id="UP000612585"/>
    </source>
</evidence>
<dbReference type="PANTHER" id="PTHR48104:SF30">
    <property type="entry name" value="METACASPASE-1"/>
    <property type="match status" value="1"/>
</dbReference>
<name>A0A8J3Z8U2_9ACTN</name>
<dbReference type="GO" id="GO:0004197">
    <property type="term" value="F:cysteine-type endopeptidase activity"/>
    <property type="evidence" value="ECO:0007669"/>
    <property type="project" value="InterPro"/>
</dbReference>
<evidence type="ECO:0000259" key="1">
    <source>
        <dbReference type="Pfam" id="PF00656"/>
    </source>
</evidence>
<dbReference type="InterPro" id="IPR029030">
    <property type="entry name" value="Caspase-like_dom_sf"/>
</dbReference>
<organism evidence="2 3">
    <name type="scientific">Virgisporangium aurantiacum</name>
    <dbReference type="NCBI Taxonomy" id="175570"/>
    <lineage>
        <taxon>Bacteria</taxon>
        <taxon>Bacillati</taxon>
        <taxon>Actinomycetota</taxon>
        <taxon>Actinomycetes</taxon>
        <taxon>Micromonosporales</taxon>
        <taxon>Micromonosporaceae</taxon>
        <taxon>Virgisporangium</taxon>
    </lineage>
</organism>
<feature type="domain" description="Peptidase C14 caspase" evidence="1">
    <location>
        <begin position="3"/>
        <end position="289"/>
    </location>
</feature>
<dbReference type="Pfam" id="PF00656">
    <property type="entry name" value="Peptidase_C14"/>
    <property type="match status" value="1"/>
</dbReference>
<keyword evidence="3" id="KW-1185">Reference proteome</keyword>
<dbReference type="Proteomes" id="UP000612585">
    <property type="component" value="Unassembled WGS sequence"/>
</dbReference>
<dbReference type="PANTHER" id="PTHR48104">
    <property type="entry name" value="METACASPASE-4"/>
    <property type="match status" value="1"/>
</dbReference>
<gene>
    <name evidence="2" type="ORF">Vau01_048370</name>
</gene>
<sequence length="306" mass="33453">MTKRALVVGINDYSRQRRRTEELGLAWPTLHGCVNDARDMYALLVNGFGFEQVHLLLDQRATRDRILGTLRALVDASTAGDVLCFYYSGHGGILPASRDPLNTRYYEAIIPAVGDWIFDTRLAQMADLLRPGEVNFTLIMDSCHSGGLHQADAAAQAIPRSVPFDPDVSKVIGHIQTLIPCGACLPPGASDMNGNVSNPVVSGPGFTDLDTDPDKTLVASAKATLLSACQYWQTALEVDGHGLFTGAILETVNRCNYDETYTDFLDAVRERAAAAATRHRHVQEPQLYGQLGRMDEGFLQAWNTSE</sequence>
<reference evidence="2" key="1">
    <citation type="submission" date="2021-01" db="EMBL/GenBank/DDBJ databases">
        <title>Whole genome shotgun sequence of Virgisporangium aurantiacum NBRC 16421.</title>
        <authorList>
            <person name="Komaki H."/>
            <person name="Tamura T."/>
        </authorList>
    </citation>
    <scope>NUCLEOTIDE SEQUENCE</scope>
    <source>
        <strain evidence="2">NBRC 16421</strain>
    </source>
</reference>
<dbReference type="EMBL" id="BOPG01000030">
    <property type="protein sequence ID" value="GIJ57321.1"/>
    <property type="molecule type" value="Genomic_DNA"/>
</dbReference>
<dbReference type="Gene3D" id="3.40.50.1460">
    <property type="match status" value="1"/>
</dbReference>
<dbReference type="GO" id="GO:0006508">
    <property type="term" value="P:proteolysis"/>
    <property type="evidence" value="ECO:0007669"/>
    <property type="project" value="InterPro"/>
</dbReference>
<accession>A0A8J3Z8U2</accession>
<dbReference type="SUPFAM" id="SSF52129">
    <property type="entry name" value="Caspase-like"/>
    <property type="match status" value="1"/>
</dbReference>
<evidence type="ECO:0000313" key="2">
    <source>
        <dbReference type="EMBL" id="GIJ57321.1"/>
    </source>
</evidence>
<dbReference type="AlphaFoldDB" id="A0A8J3Z8U2"/>
<protein>
    <submittedName>
        <fullName evidence="2">Peptidase C14</fullName>
    </submittedName>
</protein>